<dbReference type="PROSITE" id="PS51918">
    <property type="entry name" value="RADICAL_SAM"/>
    <property type="match status" value="1"/>
</dbReference>
<dbReference type="Gene3D" id="3.20.20.70">
    <property type="entry name" value="Aldolase class I"/>
    <property type="match status" value="1"/>
</dbReference>
<proteinExistence type="predicted"/>
<dbReference type="AlphaFoldDB" id="A0A3B1BLM4"/>
<keyword evidence="3" id="KW-0949">S-adenosyl-L-methionine</keyword>
<dbReference type="InterPro" id="IPR007197">
    <property type="entry name" value="rSAM"/>
</dbReference>
<protein>
    <submittedName>
        <fullName evidence="8">Radical SAM domain heme biosynthesis protein</fullName>
    </submittedName>
</protein>
<dbReference type="GO" id="GO:0051539">
    <property type="term" value="F:4 iron, 4 sulfur cluster binding"/>
    <property type="evidence" value="ECO:0007669"/>
    <property type="project" value="UniProtKB-KW"/>
</dbReference>
<dbReference type="NCBIfam" id="TIGR04085">
    <property type="entry name" value="rSAM_more_4Fe4S"/>
    <property type="match status" value="1"/>
</dbReference>
<sequence length="398" mass="45253">MPTEQSSTLSNTQYLKQFTNKAMASRIPLDGSIELTHRCNLRCIHCYLGDQTTIRTHQAEELTTTEVLDAIDQMVAAGTLNLTITGGDPMIRQDFPDIYAYAVKKGLLITVFCDGILVTDRIIDLFNKFPPRNIEISLYGATRQTYELITQVKGAYQHCIEGIQRLKANGHRFKLKTVLMEQNKHELKKMESMAKSYGVDFYLDWAIFPCMPSVDNCGHSNTRPAHQKASIEVTPPSFKDPLDLRVNPIEAAELDISNDEQIEKYAEFYIRTKDMQASDYLYQCGAGLTTFHIDPYGNMQPCTVYTKAQYNLRQGSFLDGWNGPIAKIRKIKIDDDNPCTACHLRNLCRGCPPIFALENGNGNTKSEYICQTTQAVYERIENKVTSLLRNQHYENKDR</sequence>
<dbReference type="SFLD" id="SFLDG01386">
    <property type="entry name" value="main_SPASM_domain-containing"/>
    <property type="match status" value="1"/>
</dbReference>
<keyword evidence="5" id="KW-0408">Iron</keyword>
<dbReference type="PANTHER" id="PTHR11228">
    <property type="entry name" value="RADICAL SAM DOMAIN PROTEIN"/>
    <property type="match status" value="1"/>
</dbReference>
<evidence type="ECO:0000256" key="3">
    <source>
        <dbReference type="ARBA" id="ARBA00022691"/>
    </source>
</evidence>
<dbReference type="CDD" id="cd01335">
    <property type="entry name" value="Radical_SAM"/>
    <property type="match status" value="1"/>
</dbReference>
<keyword evidence="6" id="KW-0411">Iron-sulfur</keyword>
<accession>A0A3B1BLM4</accession>
<keyword evidence="2" id="KW-0004">4Fe-4S</keyword>
<dbReference type="SFLD" id="SFLDG01067">
    <property type="entry name" value="SPASM/twitch_domain_containing"/>
    <property type="match status" value="1"/>
</dbReference>
<feature type="domain" description="Radical SAM core" evidence="7">
    <location>
        <begin position="25"/>
        <end position="257"/>
    </location>
</feature>
<organism evidence="8">
    <name type="scientific">hydrothermal vent metagenome</name>
    <dbReference type="NCBI Taxonomy" id="652676"/>
    <lineage>
        <taxon>unclassified sequences</taxon>
        <taxon>metagenomes</taxon>
        <taxon>ecological metagenomes</taxon>
    </lineage>
</organism>
<dbReference type="SFLD" id="SFLDS00029">
    <property type="entry name" value="Radical_SAM"/>
    <property type="match status" value="1"/>
</dbReference>
<evidence type="ECO:0000256" key="2">
    <source>
        <dbReference type="ARBA" id="ARBA00022485"/>
    </source>
</evidence>
<comment type="cofactor">
    <cofactor evidence="1">
        <name>[4Fe-4S] cluster</name>
        <dbReference type="ChEBI" id="CHEBI:49883"/>
    </cofactor>
</comment>
<keyword evidence="4" id="KW-0479">Metal-binding</keyword>
<dbReference type="InterPro" id="IPR017200">
    <property type="entry name" value="PqqE-like"/>
</dbReference>
<dbReference type="InterPro" id="IPR023885">
    <property type="entry name" value="4Fe4S-binding_SPASM_dom"/>
</dbReference>
<dbReference type="PIRSF" id="PIRSF037420">
    <property type="entry name" value="PQQ_syn_pqqE"/>
    <property type="match status" value="1"/>
</dbReference>
<evidence type="ECO:0000256" key="4">
    <source>
        <dbReference type="ARBA" id="ARBA00022723"/>
    </source>
</evidence>
<dbReference type="SUPFAM" id="SSF102114">
    <property type="entry name" value="Radical SAM enzymes"/>
    <property type="match status" value="1"/>
</dbReference>
<dbReference type="Pfam" id="PF04055">
    <property type="entry name" value="Radical_SAM"/>
    <property type="match status" value="1"/>
</dbReference>
<dbReference type="Pfam" id="PF13186">
    <property type="entry name" value="SPASM"/>
    <property type="match status" value="1"/>
</dbReference>
<dbReference type="GO" id="GO:0046872">
    <property type="term" value="F:metal ion binding"/>
    <property type="evidence" value="ECO:0007669"/>
    <property type="project" value="UniProtKB-KW"/>
</dbReference>
<name>A0A3B1BLM4_9ZZZZ</name>
<evidence type="ECO:0000256" key="5">
    <source>
        <dbReference type="ARBA" id="ARBA00023004"/>
    </source>
</evidence>
<evidence type="ECO:0000259" key="7">
    <source>
        <dbReference type="PROSITE" id="PS51918"/>
    </source>
</evidence>
<reference evidence="8" key="1">
    <citation type="submission" date="2018-06" db="EMBL/GenBank/DDBJ databases">
        <authorList>
            <person name="Zhirakovskaya E."/>
        </authorList>
    </citation>
    <scope>NUCLEOTIDE SEQUENCE</scope>
</reference>
<dbReference type="GO" id="GO:0003824">
    <property type="term" value="F:catalytic activity"/>
    <property type="evidence" value="ECO:0007669"/>
    <property type="project" value="InterPro"/>
</dbReference>
<evidence type="ECO:0000256" key="1">
    <source>
        <dbReference type="ARBA" id="ARBA00001966"/>
    </source>
</evidence>
<dbReference type="InterPro" id="IPR013785">
    <property type="entry name" value="Aldolase_TIM"/>
</dbReference>
<dbReference type="InterPro" id="IPR050377">
    <property type="entry name" value="Radical_SAM_PqqE_MftC-like"/>
</dbReference>
<evidence type="ECO:0000256" key="6">
    <source>
        <dbReference type="ARBA" id="ARBA00023014"/>
    </source>
</evidence>
<dbReference type="EMBL" id="UOFX01000021">
    <property type="protein sequence ID" value="VAX07155.1"/>
    <property type="molecule type" value="Genomic_DNA"/>
</dbReference>
<dbReference type="InterPro" id="IPR058240">
    <property type="entry name" value="rSAM_sf"/>
</dbReference>
<evidence type="ECO:0000313" key="8">
    <source>
        <dbReference type="EMBL" id="VAX07155.1"/>
    </source>
</evidence>
<dbReference type="PANTHER" id="PTHR11228:SF7">
    <property type="entry name" value="PQQA PEPTIDE CYCLASE"/>
    <property type="match status" value="1"/>
</dbReference>
<gene>
    <name evidence="8" type="ORF">MNBD_GAMMA26-1431</name>
</gene>